<feature type="region of interest" description="Disordered" evidence="2">
    <location>
        <begin position="217"/>
        <end position="238"/>
    </location>
</feature>
<gene>
    <name evidence="3" type="ORF">NCTC13350_00078</name>
</gene>
<dbReference type="GO" id="GO:0004519">
    <property type="term" value="F:endonuclease activity"/>
    <property type="evidence" value="ECO:0007669"/>
    <property type="project" value="UniProtKB-KW"/>
</dbReference>
<feature type="coiled-coil region" evidence="1">
    <location>
        <begin position="10"/>
        <end position="61"/>
    </location>
</feature>
<dbReference type="Pfam" id="PF09517">
    <property type="entry name" value="RE_Eco29kI"/>
    <property type="match status" value="1"/>
</dbReference>
<evidence type="ECO:0000256" key="1">
    <source>
        <dbReference type="SAM" id="Coils"/>
    </source>
</evidence>
<organism evidence="3 4">
    <name type="scientific">Pannonibacter phragmitetus</name>
    <dbReference type="NCBI Taxonomy" id="121719"/>
    <lineage>
        <taxon>Bacteria</taxon>
        <taxon>Pseudomonadati</taxon>
        <taxon>Pseudomonadota</taxon>
        <taxon>Alphaproteobacteria</taxon>
        <taxon>Hyphomicrobiales</taxon>
        <taxon>Stappiaceae</taxon>
        <taxon>Pannonibacter</taxon>
    </lineage>
</organism>
<protein>
    <submittedName>
        <fullName evidence="3">Eco29kI restriction endonuclease</fullName>
    </submittedName>
</protein>
<dbReference type="EMBL" id="UGSK01000001">
    <property type="protein sequence ID" value="SUA99186.1"/>
    <property type="molecule type" value="Genomic_DNA"/>
</dbReference>
<sequence>MARKPSNPMLQRAQDVQTEIERLVAEAKDTHHGPGFSAPARNKLTGRLLEMQRMLEQVVREIDPVQLPLSFFDPTEPSLIGRFISIALVAQPRQRLEDLKGFYGAGVYALYYVGDFTPYAPVSRTETPIYVGKADPEGNPKSPVDQGTKLFDRLKEHRKSIRKVEGIDSNHFECRYLAVQSGYQAAAERHLISLFKPLWNNETKILFGIGKHGDSAETRTNNKSPWDTLHPGREWAKGNPEAVSRDAIVARVERHFTTATVFATVDSVLEAFLNDLRRTNDLVPPSELDSSGIVAESS</sequence>
<keyword evidence="3" id="KW-0255">Endonuclease</keyword>
<keyword evidence="1" id="KW-0175">Coiled coil</keyword>
<dbReference type="AlphaFoldDB" id="A0A378ZPK8"/>
<evidence type="ECO:0000313" key="3">
    <source>
        <dbReference type="EMBL" id="SUA99186.1"/>
    </source>
</evidence>
<name>A0A378ZPK8_9HYPH</name>
<dbReference type="REBASE" id="405467">
    <property type="entry name" value="Pph13350ORF77P"/>
</dbReference>
<evidence type="ECO:0000256" key="2">
    <source>
        <dbReference type="SAM" id="MobiDB-lite"/>
    </source>
</evidence>
<proteinExistence type="predicted"/>
<keyword evidence="3" id="KW-0540">Nuclease</keyword>
<reference evidence="3 4" key="1">
    <citation type="submission" date="2018-06" db="EMBL/GenBank/DDBJ databases">
        <authorList>
            <consortium name="Pathogen Informatics"/>
            <person name="Doyle S."/>
        </authorList>
    </citation>
    <scope>NUCLEOTIDE SEQUENCE [LARGE SCALE GENOMIC DNA]</scope>
    <source>
        <strain evidence="3 4">NCTC13350</strain>
    </source>
</reference>
<accession>A0A378ZPK8</accession>
<evidence type="ECO:0000313" key="4">
    <source>
        <dbReference type="Proteomes" id="UP000255000"/>
    </source>
</evidence>
<dbReference type="Proteomes" id="UP000255000">
    <property type="component" value="Unassembled WGS sequence"/>
</dbReference>
<dbReference type="InterPro" id="IPR018575">
    <property type="entry name" value="Restrct_endonuc_II_Eco29kI"/>
</dbReference>
<keyword evidence="3" id="KW-0378">Hydrolase</keyword>